<gene>
    <name evidence="2" type="ORF">A9R00_11725</name>
</gene>
<feature type="domain" description="Serine aminopeptidase S33" evidence="1">
    <location>
        <begin position="49"/>
        <end position="283"/>
    </location>
</feature>
<evidence type="ECO:0000313" key="2">
    <source>
        <dbReference type="EMBL" id="OUS36160.1"/>
    </source>
</evidence>
<organism evidence="2 3">
    <name type="scientific">Oleispira antarctica</name>
    <dbReference type="NCBI Taxonomy" id="188908"/>
    <lineage>
        <taxon>Bacteria</taxon>
        <taxon>Pseudomonadati</taxon>
        <taxon>Pseudomonadota</taxon>
        <taxon>Gammaproteobacteria</taxon>
        <taxon>Oceanospirillales</taxon>
        <taxon>Oceanospirillaceae</taxon>
        <taxon>Oleispira</taxon>
    </lineage>
</organism>
<dbReference type="Proteomes" id="UP000227088">
    <property type="component" value="Unassembled WGS sequence"/>
</dbReference>
<dbReference type="EMBL" id="MABE01000668">
    <property type="protein sequence ID" value="OUS36160.1"/>
    <property type="molecule type" value="Genomic_DNA"/>
</dbReference>
<reference evidence="3" key="1">
    <citation type="journal article" date="2017" name="Proc. Natl. Acad. Sci. U.S.A.">
        <title>Simulation of Deepwater Horizon oil plume reveals substrate specialization within a complex community of hydrocarbon degraders.</title>
        <authorList>
            <person name="Hu P."/>
            <person name="Dubinsky E.A."/>
            <person name="Probst A.J."/>
            <person name="Wang J."/>
            <person name="Sieber C.M.K."/>
            <person name="Tom L.M."/>
            <person name="Gardinali P."/>
            <person name="Banfield J.F."/>
            <person name="Atlas R.M."/>
            <person name="Andersen G.L."/>
        </authorList>
    </citation>
    <scope>NUCLEOTIDE SEQUENCE [LARGE SCALE GENOMIC DNA]</scope>
</reference>
<protein>
    <recommendedName>
        <fullName evidence="1">Serine aminopeptidase S33 domain-containing protein</fullName>
    </recommendedName>
</protein>
<accession>A0A1Y5HGN0</accession>
<dbReference type="PANTHER" id="PTHR11614">
    <property type="entry name" value="PHOSPHOLIPASE-RELATED"/>
    <property type="match status" value="1"/>
</dbReference>
<sequence>MLELSPVQKRYLHYYQIDFSAHNESISHHVGSLAIGSYQLATHIYKQANAKGTALLVHGYYDHVGIYGSLIEFCLQQGLNVVAYDLPGHGLSTGDRAEIASFNEYDEVFDGMVKQCQQHLAADESSLYVFGQSTGAAIIVNYLLTRDIQQYNSPFAGISLLAPLIRPCNWGRAKIIHFLLQPFMKQVKRNFGQNSDDIEFLRFIAEQDPLQPLSLSVKWVGALKKWIEMIELSEPSDLAINIVQGEWDETVEWRHNIPLLLQKFPQRQLLLMEEGRHHLVNESLEKRTQAYSWLQQQLKWTS</sequence>
<dbReference type="InterPro" id="IPR051044">
    <property type="entry name" value="MAG_DAG_Lipase"/>
</dbReference>
<evidence type="ECO:0000259" key="1">
    <source>
        <dbReference type="Pfam" id="PF12146"/>
    </source>
</evidence>
<dbReference type="AlphaFoldDB" id="A0A1Y5HGN0"/>
<proteinExistence type="predicted"/>
<dbReference type="SUPFAM" id="SSF53474">
    <property type="entry name" value="alpha/beta-Hydrolases"/>
    <property type="match status" value="1"/>
</dbReference>
<dbReference type="Pfam" id="PF12146">
    <property type="entry name" value="Hydrolase_4"/>
    <property type="match status" value="1"/>
</dbReference>
<dbReference type="Gene3D" id="3.40.50.1820">
    <property type="entry name" value="alpha/beta hydrolase"/>
    <property type="match status" value="1"/>
</dbReference>
<evidence type="ECO:0000313" key="3">
    <source>
        <dbReference type="Proteomes" id="UP000227088"/>
    </source>
</evidence>
<dbReference type="InterPro" id="IPR022742">
    <property type="entry name" value="Hydrolase_4"/>
</dbReference>
<dbReference type="InterPro" id="IPR029058">
    <property type="entry name" value="AB_hydrolase_fold"/>
</dbReference>
<comment type="caution">
    <text evidence="2">The sequence shown here is derived from an EMBL/GenBank/DDBJ whole genome shotgun (WGS) entry which is preliminary data.</text>
</comment>
<name>A0A1Y5HGN0_OLEAN</name>